<dbReference type="EMBL" id="CP046452">
    <property type="protein sequence ID" value="QGU02881.1"/>
    <property type="molecule type" value="Genomic_DNA"/>
</dbReference>
<accession>A0A6B8VSL0</accession>
<dbReference type="Proteomes" id="UP000427071">
    <property type="component" value="Chromosome"/>
</dbReference>
<feature type="transmembrane region" description="Helical" evidence="1">
    <location>
        <begin position="41"/>
        <end position="58"/>
    </location>
</feature>
<evidence type="ECO:0000313" key="2">
    <source>
        <dbReference type="EMBL" id="QGU02881.1"/>
    </source>
</evidence>
<keyword evidence="3" id="KW-1185">Reference proteome</keyword>
<gene>
    <name evidence="2" type="ORF">CKALI_10130</name>
</gene>
<reference evidence="3" key="1">
    <citation type="submission" date="2019-11" db="EMBL/GenBank/DDBJ databases">
        <title>Complete genome sequence of Corynebacterium kalinowskii 1959, a novel Corynebacterium species isolated from soil of a small paddock in Vilsendorf, Germany.</title>
        <authorList>
            <person name="Schaffert L."/>
            <person name="Ruwe M."/>
            <person name="Milse J."/>
            <person name="Hanuschka K."/>
            <person name="Ortseifen V."/>
            <person name="Droste J."/>
            <person name="Brandt D."/>
            <person name="Schlueter L."/>
            <person name="Kutter Y."/>
            <person name="Vinke S."/>
            <person name="Viehoefer P."/>
            <person name="Jacob L."/>
            <person name="Luebke N.-C."/>
            <person name="Schulte-Berndt E."/>
            <person name="Hain C."/>
            <person name="Linder M."/>
            <person name="Schmidt P."/>
            <person name="Wollenschlaeger L."/>
            <person name="Luttermann T."/>
            <person name="Thieme E."/>
            <person name="Hassa J."/>
            <person name="Haak M."/>
            <person name="Wittchen M."/>
            <person name="Mentz A."/>
            <person name="Persicke M."/>
            <person name="Busche T."/>
            <person name="Ruckert C."/>
        </authorList>
    </citation>
    <scope>NUCLEOTIDE SEQUENCE [LARGE SCALE GENOMIC DNA]</scope>
    <source>
        <strain evidence="3">1959</strain>
    </source>
</reference>
<protein>
    <submittedName>
        <fullName evidence="2">Uncharacterized protein</fullName>
    </submittedName>
</protein>
<evidence type="ECO:0000313" key="3">
    <source>
        <dbReference type="Proteomes" id="UP000427071"/>
    </source>
</evidence>
<dbReference type="AlphaFoldDB" id="A0A6B8VSL0"/>
<dbReference type="KEGG" id="ckw:CKALI_10130"/>
<feature type="transmembrane region" description="Helical" evidence="1">
    <location>
        <begin position="97"/>
        <end position="113"/>
    </location>
</feature>
<keyword evidence="1" id="KW-0472">Membrane</keyword>
<name>A0A6B8VSL0_9CORY</name>
<feature type="transmembrane region" description="Helical" evidence="1">
    <location>
        <begin position="133"/>
        <end position="155"/>
    </location>
</feature>
<organism evidence="2 3">
    <name type="scientific">Corynebacterium kalinowskii</name>
    <dbReference type="NCBI Taxonomy" id="2675216"/>
    <lineage>
        <taxon>Bacteria</taxon>
        <taxon>Bacillati</taxon>
        <taxon>Actinomycetota</taxon>
        <taxon>Actinomycetes</taxon>
        <taxon>Mycobacteriales</taxon>
        <taxon>Corynebacteriaceae</taxon>
        <taxon>Corynebacterium</taxon>
    </lineage>
</organism>
<dbReference type="RefSeq" id="WP_156193222.1">
    <property type="nucleotide sequence ID" value="NZ_CP046452.1"/>
</dbReference>
<proteinExistence type="predicted"/>
<sequence length="164" mass="18457">MHLYSVISLTAQMWLLPALVCFGLLYLLEPRVWGRRQPRRWWFYVVALLIGAAFTATLPSLIERLHLDALGVWPMLTVPVAALWQVFYSAKRSVDPFYCTLCVVSGSCLFVAIDSLMTGPGDGSDTWSVGLFFSWWFLGVPLAIIAFLQTLVWVLGKIPGSWTK</sequence>
<keyword evidence="1" id="KW-1133">Transmembrane helix</keyword>
<feature type="transmembrane region" description="Helical" evidence="1">
    <location>
        <begin position="6"/>
        <end position="29"/>
    </location>
</feature>
<evidence type="ECO:0000256" key="1">
    <source>
        <dbReference type="SAM" id="Phobius"/>
    </source>
</evidence>
<feature type="transmembrane region" description="Helical" evidence="1">
    <location>
        <begin position="70"/>
        <end position="90"/>
    </location>
</feature>
<keyword evidence="1" id="KW-0812">Transmembrane</keyword>